<feature type="transmembrane region" description="Helical" evidence="1">
    <location>
        <begin position="16"/>
        <end position="37"/>
    </location>
</feature>
<gene>
    <name evidence="2" type="ORF">LMG9964_06182</name>
</gene>
<name>A0A6J5KGV4_9BURK</name>
<dbReference type="Proteomes" id="UP000494102">
    <property type="component" value="Unassembled WGS sequence"/>
</dbReference>
<keyword evidence="1" id="KW-0812">Transmembrane</keyword>
<keyword evidence="1" id="KW-1133">Transmembrane helix</keyword>
<evidence type="ECO:0000313" key="2">
    <source>
        <dbReference type="EMBL" id="CAB4052492.1"/>
    </source>
</evidence>
<proteinExistence type="predicted"/>
<keyword evidence="1" id="KW-0472">Membrane</keyword>
<dbReference type="EMBL" id="CADILN010000015">
    <property type="protein sequence ID" value="CAB4052492.1"/>
    <property type="molecule type" value="Genomic_DNA"/>
</dbReference>
<accession>A0A6J5KGV4</accession>
<protein>
    <submittedName>
        <fullName evidence="2">Uncharacterized protein</fullName>
    </submittedName>
</protein>
<evidence type="ECO:0000256" key="1">
    <source>
        <dbReference type="SAM" id="Phobius"/>
    </source>
</evidence>
<evidence type="ECO:0000313" key="3">
    <source>
        <dbReference type="Proteomes" id="UP000494102"/>
    </source>
</evidence>
<sequence>MVLFDTLREQMDSVRLPLLAVTITAAAQVNTPLFLILHWHAFRRATPLVLPDVDIPPRPVPARPSSRCAVAQF</sequence>
<organism evidence="2 3">
    <name type="scientific">Paraburkholderia phenoliruptrix</name>
    <dbReference type="NCBI Taxonomy" id="252970"/>
    <lineage>
        <taxon>Bacteria</taxon>
        <taxon>Pseudomonadati</taxon>
        <taxon>Pseudomonadota</taxon>
        <taxon>Betaproteobacteria</taxon>
        <taxon>Burkholderiales</taxon>
        <taxon>Burkholderiaceae</taxon>
        <taxon>Paraburkholderia</taxon>
    </lineage>
</organism>
<reference evidence="2 3" key="1">
    <citation type="submission" date="2020-04" db="EMBL/GenBank/DDBJ databases">
        <authorList>
            <person name="De Canck E."/>
        </authorList>
    </citation>
    <scope>NUCLEOTIDE SEQUENCE [LARGE SCALE GENOMIC DNA]</scope>
    <source>
        <strain evidence="2 3">LMG 9964</strain>
    </source>
</reference>
<dbReference type="AlphaFoldDB" id="A0A6J5KGV4"/>